<gene>
    <name evidence="1" type="ORF">DERYTH_LOCUS18227</name>
</gene>
<dbReference type="EMBL" id="CAJVPY010018187">
    <property type="protein sequence ID" value="CAG8765794.1"/>
    <property type="molecule type" value="Genomic_DNA"/>
</dbReference>
<evidence type="ECO:0000313" key="1">
    <source>
        <dbReference type="EMBL" id="CAG8765794.1"/>
    </source>
</evidence>
<name>A0A9N9NUP3_9GLOM</name>
<keyword evidence="2" id="KW-1185">Reference proteome</keyword>
<protein>
    <submittedName>
        <fullName evidence="1">5543_t:CDS:1</fullName>
    </submittedName>
</protein>
<reference evidence="1" key="1">
    <citation type="submission" date="2021-06" db="EMBL/GenBank/DDBJ databases">
        <authorList>
            <person name="Kallberg Y."/>
            <person name="Tangrot J."/>
            <person name="Rosling A."/>
        </authorList>
    </citation>
    <scope>NUCLEOTIDE SEQUENCE</scope>
    <source>
        <strain evidence="1">MA453B</strain>
    </source>
</reference>
<sequence length="44" mass="5244">MFYQKEKDLSNPSKAIIKLANWFSKPDIVIQVELIIIFIMFNEK</sequence>
<organism evidence="1 2">
    <name type="scientific">Dentiscutata erythropus</name>
    <dbReference type="NCBI Taxonomy" id="1348616"/>
    <lineage>
        <taxon>Eukaryota</taxon>
        <taxon>Fungi</taxon>
        <taxon>Fungi incertae sedis</taxon>
        <taxon>Mucoromycota</taxon>
        <taxon>Glomeromycotina</taxon>
        <taxon>Glomeromycetes</taxon>
        <taxon>Diversisporales</taxon>
        <taxon>Gigasporaceae</taxon>
        <taxon>Dentiscutata</taxon>
    </lineage>
</organism>
<accession>A0A9N9NUP3</accession>
<evidence type="ECO:0000313" key="2">
    <source>
        <dbReference type="Proteomes" id="UP000789405"/>
    </source>
</evidence>
<dbReference type="AlphaFoldDB" id="A0A9N9NUP3"/>
<dbReference type="Proteomes" id="UP000789405">
    <property type="component" value="Unassembled WGS sequence"/>
</dbReference>
<proteinExistence type="predicted"/>
<feature type="non-terminal residue" evidence="1">
    <location>
        <position position="44"/>
    </location>
</feature>
<comment type="caution">
    <text evidence="1">The sequence shown here is derived from an EMBL/GenBank/DDBJ whole genome shotgun (WGS) entry which is preliminary data.</text>
</comment>